<proteinExistence type="predicted"/>
<evidence type="ECO:0000313" key="2">
    <source>
        <dbReference type="Proteomes" id="UP001165205"/>
    </source>
</evidence>
<evidence type="ECO:0000313" key="1">
    <source>
        <dbReference type="EMBL" id="GMG28162.1"/>
    </source>
</evidence>
<name>A0AAN4YGM5_ASPOZ</name>
<reference evidence="1" key="1">
    <citation type="submission" date="2023-04" db="EMBL/GenBank/DDBJ databases">
        <title>Aspergillus oryzae NBRC 4228.</title>
        <authorList>
            <person name="Ichikawa N."/>
            <person name="Sato H."/>
            <person name="Tonouchi N."/>
        </authorList>
    </citation>
    <scope>NUCLEOTIDE SEQUENCE</scope>
    <source>
        <strain evidence="1">NBRC 4228</strain>
    </source>
</reference>
<comment type="caution">
    <text evidence="1">The sequence shown here is derived from an EMBL/GenBank/DDBJ whole genome shotgun (WGS) entry which is preliminary data.</text>
</comment>
<dbReference type="Proteomes" id="UP001165205">
    <property type="component" value="Unassembled WGS sequence"/>
</dbReference>
<gene>
    <name evidence="1" type="ORF">Aory04_000464000</name>
</gene>
<dbReference type="EMBL" id="BSYA01000042">
    <property type="protein sequence ID" value="GMG28162.1"/>
    <property type="molecule type" value="Genomic_DNA"/>
</dbReference>
<protein>
    <submittedName>
        <fullName evidence="1">Unnamed protein product</fullName>
    </submittedName>
</protein>
<accession>A0AAN4YGM5</accession>
<organism evidence="1 2">
    <name type="scientific">Aspergillus oryzae</name>
    <name type="common">Yellow koji mold</name>
    <dbReference type="NCBI Taxonomy" id="5062"/>
    <lineage>
        <taxon>Eukaryota</taxon>
        <taxon>Fungi</taxon>
        <taxon>Dikarya</taxon>
        <taxon>Ascomycota</taxon>
        <taxon>Pezizomycotina</taxon>
        <taxon>Eurotiomycetes</taxon>
        <taxon>Eurotiomycetidae</taxon>
        <taxon>Eurotiales</taxon>
        <taxon>Aspergillaceae</taxon>
        <taxon>Aspergillus</taxon>
        <taxon>Aspergillus subgen. Circumdati</taxon>
    </lineage>
</organism>
<sequence length="144" mass="15891">MPAVVSNFGNNEKQITLGLTRANCCQSRAGGLRQLSTSQLVSNNGDTNQWESMTAAHANPVLLYFSAFQESRTLAIAAMVSPSPEGASSNFPQDPSEFDSDPRISFSKLDDKFILETDDGQEFEYDTALKRWIPTVCARFLSSW</sequence>
<dbReference type="AlphaFoldDB" id="A0AAN4YGM5"/>